<reference evidence="9 10" key="1">
    <citation type="submission" date="2024-01" db="EMBL/GenBank/DDBJ databases">
        <title>Genome assemblies of Stephania.</title>
        <authorList>
            <person name="Yang L."/>
        </authorList>
    </citation>
    <scope>NUCLEOTIDE SEQUENCE [LARGE SCALE GENOMIC DNA]</scope>
    <source>
        <strain evidence="9">YNDBR</strain>
        <tissue evidence="9">Leaf</tissue>
    </source>
</reference>
<accession>A0AAP0L091</accession>
<dbReference type="Gene3D" id="1.10.510.10">
    <property type="entry name" value="Transferase(Phosphotransferase) domain 1"/>
    <property type="match status" value="1"/>
</dbReference>
<evidence type="ECO:0000256" key="3">
    <source>
        <dbReference type="ARBA" id="ARBA00022679"/>
    </source>
</evidence>
<comment type="catalytic activity">
    <reaction evidence="7">
        <text>L-threonyl-[protein] + ATP = O-phospho-L-threonyl-[protein] + ADP + H(+)</text>
        <dbReference type="Rhea" id="RHEA:46608"/>
        <dbReference type="Rhea" id="RHEA-COMP:11060"/>
        <dbReference type="Rhea" id="RHEA-COMP:11605"/>
        <dbReference type="ChEBI" id="CHEBI:15378"/>
        <dbReference type="ChEBI" id="CHEBI:30013"/>
        <dbReference type="ChEBI" id="CHEBI:30616"/>
        <dbReference type="ChEBI" id="CHEBI:61977"/>
        <dbReference type="ChEBI" id="CHEBI:456216"/>
        <dbReference type="EC" id="2.7.11.1"/>
    </reaction>
</comment>
<keyword evidence="3" id="KW-0808">Transferase</keyword>
<keyword evidence="10" id="KW-1185">Reference proteome</keyword>
<keyword evidence="2" id="KW-0723">Serine/threonine-protein kinase</keyword>
<comment type="catalytic activity">
    <reaction evidence="8">
        <text>L-seryl-[protein] + ATP = O-phospho-L-seryl-[protein] + ADP + H(+)</text>
        <dbReference type="Rhea" id="RHEA:17989"/>
        <dbReference type="Rhea" id="RHEA-COMP:9863"/>
        <dbReference type="Rhea" id="RHEA-COMP:11604"/>
        <dbReference type="ChEBI" id="CHEBI:15378"/>
        <dbReference type="ChEBI" id="CHEBI:29999"/>
        <dbReference type="ChEBI" id="CHEBI:30616"/>
        <dbReference type="ChEBI" id="CHEBI:83421"/>
        <dbReference type="ChEBI" id="CHEBI:456216"/>
        <dbReference type="EC" id="2.7.11.1"/>
    </reaction>
</comment>
<sequence>MKDERSVTRHSPVFSGVSTPDFMSELYVMEFCEKSLVNVLERRGAGYFEEKRVLAIFRDVCNAVFAMRCQSPPVAHR</sequence>
<dbReference type="EC" id="2.7.11.1" evidence="1"/>
<comment type="caution">
    <text evidence="9">The sequence shown here is derived from an EMBL/GenBank/DDBJ whole genome shotgun (WGS) entry which is preliminary data.</text>
</comment>
<dbReference type="Proteomes" id="UP001420932">
    <property type="component" value="Unassembled WGS sequence"/>
</dbReference>
<name>A0AAP0L091_9MAGN</name>
<evidence type="ECO:0000256" key="6">
    <source>
        <dbReference type="ARBA" id="ARBA00022840"/>
    </source>
</evidence>
<keyword evidence="4" id="KW-0547">Nucleotide-binding</keyword>
<evidence type="ECO:0000313" key="9">
    <source>
        <dbReference type="EMBL" id="KAK9161253.1"/>
    </source>
</evidence>
<dbReference type="EMBL" id="JBBNAF010000003">
    <property type="protein sequence ID" value="KAK9161253.1"/>
    <property type="molecule type" value="Genomic_DNA"/>
</dbReference>
<evidence type="ECO:0000256" key="8">
    <source>
        <dbReference type="ARBA" id="ARBA00048679"/>
    </source>
</evidence>
<keyword evidence="6" id="KW-0067">ATP-binding</keyword>
<evidence type="ECO:0000256" key="1">
    <source>
        <dbReference type="ARBA" id="ARBA00012513"/>
    </source>
</evidence>
<dbReference type="GO" id="GO:0004674">
    <property type="term" value="F:protein serine/threonine kinase activity"/>
    <property type="evidence" value="ECO:0007669"/>
    <property type="project" value="UniProtKB-KW"/>
</dbReference>
<evidence type="ECO:0000256" key="4">
    <source>
        <dbReference type="ARBA" id="ARBA00022741"/>
    </source>
</evidence>
<proteinExistence type="predicted"/>
<dbReference type="PANTHER" id="PTHR22967">
    <property type="entry name" value="SERINE/THREONINE PROTEIN KINASE"/>
    <property type="match status" value="1"/>
</dbReference>
<evidence type="ECO:0000313" key="10">
    <source>
        <dbReference type="Proteomes" id="UP001420932"/>
    </source>
</evidence>
<dbReference type="SUPFAM" id="SSF56112">
    <property type="entry name" value="Protein kinase-like (PK-like)"/>
    <property type="match status" value="1"/>
</dbReference>
<evidence type="ECO:0000256" key="2">
    <source>
        <dbReference type="ARBA" id="ARBA00022527"/>
    </source>
</evidence>
<evidence type="ECO:0000256" key="5">
    <source>
        <dbReference type="ARBA" id="ARBA00022777"/>
    </source>
</evidence>
<organism evidence="9 10">
    <name type="scientific">Stephania yunnanensis</name>
    <dbReference type="NCBI Taxonomy" id="152371"/>
    <lineage>
        <taxon>Eukaryota</taxon>
        <taxon>Viridiplantae</taxon>
        <taxon>Streptophyta</taxon>
        <taxon>Embryophyta</taxon>
        <taxon>Tracheophyta</taxon>
        <taxon>Spermatophyta</taxon>
        <taxon>Magnoliopsida</taxon>
        <taxon>Ranunculales</taxon>
        <taxon>Menispermaceae</taxon>
        <taxon>Menispermoideae</taxon>
        <taxon>Cissampelideae</taxon>
        <taxon>Stephania</taxon>
    </lineage>
</organism>
<protein>
    <recommendedName>
        <fullName evidence="1">non-specific serine/threonine protein kinase</fullName>
        <ecNumber evidence="1">2.7.11.1</ecNumber>
    </recommendedName>
</protein>
<dbReference type="InterPro" id="IPR011009">
    <property type="entry name" value="Kinase-like_dom_sf"/>
</dbReference>
<keyword evidence="5" id="KW-0418">Kinase</keyword>
<dbReference type="PANTHER" id="PTHR22967:SF57">
    <property type="entry name" value="AUXILIN, ISOFORM A-RELATED"/>
    <property type="match status" value="1"/>
</dbReference>
<dbReference type="GO" id="GO:0005737">
    <property type="term" value="C:cytoplasm"/>
    <property type="evidence" value="ECO:0007669"/>
    <property type="project" value="TreeGrafter"/>
</dbReference>
<dbReference type="AlphaFoldDB" id="A0AAP0L091"/>
<evidence type="ECO:0000256" key="7">
    <source>
        <dbReference type="ARBA" id="ARBA00047899"/>
    </source>
</evidence>
<gene>
    <name evidence="9" type="ORF">Syun_007594</name>
</gene>
<dbReference type="GO" id="GO:0005524">
    <property type="term" value="F:ATP binding"/>
    <property type="evidence" value="ECO:0007669"/>
    <property type="project" value="UniProtKB-KW"/>
</dbReference>